<dbReference type="AlphaFoldDB" id="A0AAN1D8E8"/>
<keyword evidence="2" id="KW-1185">Reference proteome</keyword>
<proteinExistence type="predicted"/>
<accession>A0AAN1D8E8</accession>
<evidence type="ECO:0000313" key="2">
    <source>
        <dbReference type="Proteomes" id="UP000093052"/>
    </source>
</evidence>
<evidence type="ECO:0000313" key="1">
    <source>
        <dbReference type="EMBL" id="ANZ32234.1"/>
    </source>
</evidence>
<keyword evidence="1" id="KW-0614">Plasmid</keyword>
<protein>
    <submittedName>
        <fullName evidence="1">Uncharacterized protein</fullName>
    </submittedName>
</protein>
<dbReference type="Proteomes" id="UP000093052">
    <property type="component" value="Plasmid pNCI001"/>
</dbReference>
<organism evidence="1 2">
    <name type="scientific">Parageobacillus thermoglucosidasius</name>
    <name type="common">Geobacillus thermoglucosidasius</name>
    <dbReference type="NCBI Taxonomy" id="1426"/>
    <lineage>
        <taxon>Bacteria</taxon>
        <taxon>Bacillati</taxon>
        <taxon>Bacillota</taxon>
        <taxon>Bacilli</taxon>
        <taxon>Bacillales</taxon>
        <taxon>Anoxybacillaceae</taxon>
        <taxon>Parageobacillus</taxon>
    </lineage>
</organism>
<reference evidence="2" key="1">
    <citation type="journal article" date="2016" name="Genome Announc.">
        <title>Complete Genome Sequence of Geobacillus thermoglucosidasius NCIMB 11955, the Progenitor of a Bioethanol Production Strain.</title>
        <authorList>
            <person name="Sheng L."/>
            <person name="Zhang Y."/>
            <person name="Minton N.P."/>
        </authorList>
    </citation>
    <scope>NUCLEOTIDE SEQUENCE [LARGE SCALE GENOMIC DNA]</scope>
    <source>
        <strain evidence="2">NCIMB 11955</strain>
    </source>
</reference>
<sequence>MTTSFPARWRLWQDRPLPFVGSGYKNTSASRFRFSAAIHAAAKAPLCPDGVLKAGYAAS</sequence>
<dbReference type="EMBL" id="CP016623">
    <property type="protein sequence ID" value="ANZ32234.1"/>
    <property type="molecule type" value="Genomic_DNA"/>
</dbReference>
<gene>
    <name evidence="1" type="ORF">BCV53_19230</name>
</gene>
<geneLocation type="plasmid" evidence="1 2">
    <name>pNCI001</name>
</geneLocation>
<name>A0AAN1D8E8_PARTM</name>